<evidence type="ECO:0008006" key="4">
    <source>
        <dbReference type="Google" id="ProtNLM"/>
    </source>
</evidence>
<sequence>MPYVEPNPAAPEIPLLGGDVTEGVVQKGDTVRRPHGPASEAIARLLDELAGTGFDGAPRHLGVDSAGRDVLDFLPGQVAIRPWPAWVGDPARAASVARLVRRYDDAAERLGVPAWARGLVPADPAGSPPPLQAPPNSSRTSMSPRRTWCSATGALRL</sequence>
<dbReference type="Proteomes" id="UP001321486">
    <property type="component" value="Chromosome"/>
</dbReference>
<evidence type="ECO:0000313" key="3">
    <source>
        <dbReference type="Proteomes" id="UP001321486"/>
    </source>
</evidence>
<organism evidence="2 3">
    <name type="scientific">Frondihabitans sucicola</name>
    <dbReference type="NCBI Taxonomy" id="1268041"/>
    <lineage>
        <taxon>Bacteria</taxon>
        <taxon>Bacillati</taxon>
        <taxon>Actinomycetota</taxon>
        <taxon>Actinomycetes</taxon>
        <taxon>Micrococcales</taxon>
        <taxon>Microbacteriaceae</taxon>
        <taxon>Frondihabitans</taxon>
    </lineage>
</organism>
<name>A0ABM8GPF6_9MICO</name>
<gene>
    <name evidence="2" type="ORF">GCM10025867_23590</name>
</gene>
<accession>A0ABM8GPF6</accession>
<feature type="region of interest" description="Disordered" evidence="1">
    <location>
        <begin position="121"/>
        <end position="157"/>
    </location>
</feature>
<reference evidence="3" key="1">
    <citation type="journal article" date="2019" name="Int. J. Syst. Evol. Microbiol.">
        <title>The Global Catalogue of Microorganisms (GCM) 10K type strain sequencing project: providing services to taxonomists for standard genome sequencing and annotation.</title>
        <authorList>
            <consortium name="The Broad Institute Genomics Platform"/>
            <consortium name="The Broad Institute Genome Sequencing Center for Infectious Disease"/>
            <person name="Wu L."/>
            <person name="Ma J."/>
        </authorList>
    </citation>
    <scope>NUCLEOTIDE SEQUENCE [LARGE SCALE GENOMIC DNA]</scope>
    <source>
        <strain evidence="3">NBRC 108728</strain>
    </source>
</reference>
<proteinExistence type="predicted"/>
<dbReference type="EMBL" id="AP027732">
    <property type="protein sequence ID" value="BDZ50118.1"/>
    <property type="molecule type" value="Genomic_DNA"/>
</dbReference>
<protein>
    <recommendedName>
        <fullName evidence="4">Aminoglycoside phosphotransferase domain-containing protein</fullName>
    </recommendedName>
</protein>
<keyword evidence="3" id="KW-1185">Reference proteome</keyword>
<evidence type="ECO:0000256" key="1">
    <source>
        <dbReference type="SAM" id="MobiDB-lite"/>
    </source>
</evidence>
<evidence type="ECO:0000313" key="2">
    <source>
        <dbReference type="EMBL" id="BDZ50118.1"/>
    </source>
</evidence>